<dbReference type="EMBL" id="PVTR01000002">
    <property type="protein sequence ID" value="PRY89733.1"/>
    <property type="molecule type" value="Genomic_DNA"/>
</dbReference>
<name>A0A2T0WSQ4_9BACT</name>
<dbReference type="Proteomes" id="UP000238157">
    <property type="component" value="Unassembled WGS sequence"/>
</dbReference>
<evidence type="ECO:0000313" key="1">
    <source>
        <dbReference type="EMBL" id="PRY89733.1"/>
    </source>
</evidence>
<dbReference type="AlphaFoldDB" id="A0A2T0WSQ4"/>
<accession>A0A2T0WSQ4</accession>
<sequence length="33" mass="3788">MRLEHTDNPLIDLNNLLKFNLSSISLTYIQIGT</sequence>
<organism evidence="1 2">
    <name type="scientific">Mongoliibacter ruber</name>
    <dbReference type="NCBI Taxonomy" id="1750599"/>
    <lineage>
        <taxon>Bacteria</taxon>
        <taxon>Pseudomonadati</taxon>
        <taxon>Bacteroidota</taxon>
        <taxon>Cytophagia</taxon>
        <taxon>Cytophagales</taxon>
        <taxon>Cyclobacteriaceae</taxon>
        <taxon>Mongoliibacter</taxon>
    </lineage>
</organism>
<protein>
    <submittedName>
        <fullName evidence="1">Uncharacterized protein</fullName>
    </submittedName>
</protein>
<gene>
    <name evidence="1" type="ORF">CLW00_102209</name>
</gene>
<keyword evidence="2" id="KW-1185">Reference proteome</keyword>
<proteinExistence type="predicted"/>
<comment type="caution">
    <text evidence="1">The sequence shown here is derived from an EMBL/GenBank/DDBJ whole genome shotgun (WGS) entry which is preliminary data.</text>
</comment>
<reference evidence="1 2" key="1">
    <citation type="submission" date="2018-03" db="EMBL/GenBank/DDBJ databases">
        <title>Genomic Encyclopedia of Archaeal and Bacterial Type Strains, Phase II (KMG-II): from individual species to whole genera.</title>
        <authorList>
            <person name="Goeker M."/>
        </authorList>
    </citation>
    <scope>NUCLEOTIDE SEQUENCE [LARGE SCALE GENOMIC DNA]</scope>
    <source>
        <strain evidence="1 2">DSM 27929</strain>
    </source>
</reference>
<evidence type="ECO:0000313" key="2">
    <source>
        <dbReference type="Proteomes" id="UP000238157"/>
    </source>
</evidence>